<keyword evidence="1" id="KW-1133">Transmembrane helix</keyword>
<keyword evidence="1" id="KW-0472">Membrane</keyword>
<evidence type="ECO:0000313" key="2">
    <source>
        <dbReference type="EMBL" id="APG46321.1"/>
    </source>
</evidence>
<organism evidence="2 3">
    <name type="scientific">Phaeobacter porticola</name>
    <dbReference type="NCBI Taxonomy" id="1844006"/>
    <lineage>
        <taxon>Bacteria</taxon>
        <taxon>Pseudomonadati</taxon>
        <taxon>Pseudomonadota</taxon>
        <taxon>Alphaproteobacteria</taxon>
        <taxon>Rhodobacterales</taxon>
        <taxon>Roseobacteraceae</taxon>
        <taxon>Phaeobacter</taxon>
    </lineage>
</organism>
<keyword evidence="1" id="KW-0812">Transmembrane</keyword>
<feature type="transmembrane region" description="Helical" evidence="1">
    <location>
        <begin position="12"/>
        <end position="36"/>
    </location>
</feature>
<accession>A0A1L3I2J2</accession>
<gene>
    <name evidence="2" type="ORF">PhaeoP97_00891</name>
</gene>
<protein>
    <submittedName>
        <fullName evidence="2">Uncharacterized protein</fullName>
    </submittedName>
</protein>
<dbReference type="KEGG" id="php:PhaeoP97_00891"/>
<name>A0A1L3I2J2_9RHOB</name>
<dbReference type="Proteomes" id="UP000183859">
    <property type="component" value="Chromosome"/>
</dbReference>
<dbReference type="AlphaFoldDB" id="A0A1L3I2J2"/>
<evidence type="ECO:0000256" key="1">
    <source>
        <dbReference type="SAM" id="Phobius"/>
    </source>
</evidence>
<dbReference type="EMBL" id="CP016364">
    <property type="protein sequence ID" value="APG46321.1"/>
    <property type="molecule type" value="Genomic_DNA"/>
</dbReference>
<proteinExistence type="predicted"/>
<reference evidence="3" key="1">
    <citation type="submission" date="2016-07" db="EMBL/GenBank/DDBJ databases">
        <title>Phaeobacter portensis sp. nov., a tropodithietic acid producing bacterium isolated from a German harbor.</title>
        <authorList>
            <person name="Freese H.M."/>
            <person name="Bunk B."/>
            <person name="Breider S."/>
            <person name="Brinkhoff T."/>
        </authorList>
    </citation>
    <scope>NUCLEOTIDE SEQUENCE [LARGE SCALE GENOMIC DNA]</scope>
    <source>
        <strain evidence="3">P97</strain>
    </source>
</reference>
<keyword evidence="3" id="KW-1185">Reference proteome</keyword>
<sequence length="50" mass="5587">MHLPQAMGNCAYFLKFFGFIYIVTTLLPALVLLAGVEIAYRIRETKSGAH</sequence>
<evidence type="ECO:0000313" key="3">
    <source>
        <dbReference type="Proteomes" id="UP000183859"/>
    </source>
</evidence>
<dbReference type="STRING" id="1844006.PhaeoP97_00891"/>